<dbReference type="InterPro" id="IPR036322">
    <property type="entry name" value="WD40_repeat_dom_sf"/>
</dbReference>
<evidence type="ECO:0000256" key="8">
    <source>
        <dbReference type="SAM" id="Phobius"/>
    </source>
</evidence>
<protein>
    <submittedName>
        <fullName evidence="10">Uncharacterized protein LOC100900194</fullName>
    </submittedName>
</protein>
<name>A0AAJ6VWJ4_9ACAR</name>
<dbReference type="RefSeq" id="XP_003739941.1">
    <property type="nucleotide sequence ID" value="XM_003739893.3"/>
</dbReference>
<comment type="subcellular location">
    <subcellularLocation>
        <location evidence="1">Nucleus</location>
        <location evidence="1">Nucleolus</location>
    </subcellularLocation>
</comment>
<feature type="transmembrane region" description="Helical" evidence="8">
    <location>
        <begin position="12"/>
        <end position="31"/>
    </location>
</feature>
<dbReference type="Pfam" id="PF00400">
    <property type="entry name" value="WD40"/>
    <property type="match status" value="1"/>
</dbReference>
<evidence type="ECO:0000313" key="10">
    <source>
        <dbReference type="RefSeq" id="XP_003739941.1"/>
    </source>
</evidence>
<dbReference type="SMART" id="SM00320">
    <property type="entry name" value="WD40"/>
    <property type="match status" value="3"/>
</dbReference>
<dbReference type="PANTHER" id="PTHR18359:SF0">
    <property type="entry name" value="U3 SMALL NUCLEOLAR RNA-ASSOCIATED PROTEIN 18 HOMOLOG"/>
    <property type="match status" value="1"/>
</dbReference>
<organism evidence="9 10">
    <name type="scientific">Galendromus occidentalis</name>
    <name type="common">western predatory mite</name>
    <dbReference type="NCBI Taxonomy" id="34638"/>
    <lineage>
        <taxon>Eukaryota</taxon>
        <taxon>Metazoa</taxon>
        <taxon>Ecdysozoa</taxon>
        <taxon>Arthropoda</taxon>
        <taxon>Chelicerata</taxon>
        <taxon>Arachnida</taxon>
        <taxon>Acari</taxon>
        <taxon>Parasitiformes</taxon>
        <taxon>Mesostigmata</taxon>
        <taxon>Gamasina</taxon>
        <taxon>Phytoseioidea</taxon>
        <taxon>Phytoseiidae</taxon>
        <taxon>Typhlodrominae</taxon>
        <taxon>Galendromus</taxon>
    </lineage>
</organism>
<evidence type="ECO:0000256" key="6">
    <source>
        <dbReference type="ARBA" id="ARBA00025767"/>
    </source>
</evidence>
<keyword evidence="2" id="KW-0698">rRNA processing</keyword>
<dbReference type="GO" id="GO:0034388">
    <property type="term" value="C:Pwp2p-containing subcomplex of 90S preribosome"/>
    <property type="evidence" value="ECO:0007669"/>
    <property type="project" value="TreeGrafter"/>
</dbReference>
<gene>
    <name evidence="10" type="primary">LOC100900194</name>
</gene>
<evidence type="ECO:0000256" key="3">
    <source>
        <dbReference type="ARBA" id="ARBA00022574"/>
    </source>
</evidence>
<dbReference type="Proteomes" id="UP000694867">
    <property type="component" value="Unplaced"/>
</dbReference>
<evidence type="ECO:0000256" key="5">
    <source>
        <dbReference type="ARBA" id="ARBA00023242"/>
    </source>
</evidence>
<dbReference type="SUPFAM" id="SSF50978">
    <property type="entry name" value="WD40 repeat-like"/>
    <property type="match status" value="1"/>
</dbReference>
<accession>A0AAJ6VWJ4</accession>
<keyword evidence="5" id="KW-0539">Nucleus</keyword>
<evidence type="ECO:0000256" key="1">
    <source>
        <dbReference type="ARBA" id="ARBA00004604"/>
    </source>
</evidence>
<dbReference type="Gene3D" id="2.130.10.10">
    <property type="entry name" value="YVTN repeat-like/Quinoprotein amine dehydrogenase"/>
    <property type="match status" value="1"/>
</dbReference>
<keyword evidence="4" id="KW-0677">Repeat</keyword>
<sequence>MDAARTIWKSWRYVGCGTCCVAAVFLFEIFWTTEKFDTELLDPIRSELPPWRFFKSTYETNEIEESIVASIVSRVERQLASKNDLQIEFVDCRLRLWFETSLHLVLTRDHRNFADDDSFGHDRDSLHKRRAVFFCYNNTAEFSDLNLAQALMTADSKLPRGKSATDLLVVIARGEHRISIVRKEIQIFPNYFKGIIFVNASSHIESSPVLTYIMNTFRKIPFGFKINFEDSKKTHRIDECLRDWFSPDNPKACPHLPTKRQMIRNALRYSPWGYRIHFSTDLEPCLNTSQDFFLSNRIVRDPPKLASFKDNDVTAHGFDERESTSENRGHVFNAATLTMMTLLGFSIWFLSGASFTDAFLGLLCAVSSSGKVIERIKGSVTIAAYSWILGNMFFSLFLVDDMTSTISVPVGSRVAEIEQCFIGYRYIGQKLYRIMPIEIFTGFITVAKAEANSKIIVCGSRLQFAEMQRLLNLPNSYRIRLRKTDVKRVIFPIIDNRVPDLLRQLSIGLKICELVPGHADNGEWNEYALILLQFDLIKALHRKNQRDVISSTESYLEKRYGCCTDRKKVNREFQTFLNTLGARGNVSKRLGNSFPTEFLIVAFSSGVVCFIIEAVMNSCGAAFRLPLMSDEEIVEVRGIDLLEASSEVQRRLPRKKKRTKKSGIQAVGGKAKKDKDEINLEDIVFGGDLKASDSEEEPAEQLKKPRIHKNSSGSDLELENDLQAESGVAQDAATEERVPAWEDDDDNRLVEEGNDSMDGQKTMTALLREKHEKIFSRPQWAIKAEKKTRDEEADELLRKASTYIDKSSSGRPLGSGTLDFTRCPQMNKFCFQRSPLSSLAFHPSSEIAMLAHRNGAITFLSVAAKECNKIQSVYLKNFEISCAKLSYDGMQMMCGSARYRTLHCYDLMSGARTQVTFPKAHELTHMKKFDVSADGRFMAIHGRFGNMYVISADTKQQIATLKMNEEVSSVCFTRNGHMYSHGGNYVYLWDIAARRCVHKFLDEGCLKGRAMALSPDESFIATGCDSGIVNLYDASKLRIDNSRTPQPLKSAKNLVTPITSLEFNPSNEAILMASKYKPEALKILHVGSRTAFSNFPNAQHKFNSTTCGAFSVNGGFLALGTSLGAANLVRLNHFGSY</sequence>
<feature type="region of interest" description="Disordered" evidence="7">
    <location>
        <begin position="650"/>
        <end position="671"/>
    </location>
</feature>
<feature type="transmembrane region" description="Helical" evidence="8">
    <location>
        <begin position="342"/>
        <end position="366"/>
    </location>
</feature>
<evidence type="ECO:0000256" key="2">
    <source>
        <dbReference type="ARBA" id="ARBA00022552"/>
    </source>
</evidence>
<feature type="compositionally biased region" description="Basic residues" evidence="7">
    <location>
        <begin position="651"/>
        <end position="661"/>
    </location>
</feature>
<proteinExistence type="inferred from homology"/>
<dbReference type="InterPro" id="IPR015943">
    <property type="entry name" value="WD40/YVTN_repeat-like_dom_sf"/>
</dbReference>
<evidence type="ECO:0000256" key="4">
    <source>
        <dbReference type="ARBA" id="ARBA00022737"/>
    </source>
</evidence>
<dbReference type="KEGG" id="goe:100900194"/>
<dbReference type="InterPro" id="IPR045161">
    <property type="entry name" value="Utp18"/>
</dbReference>
<dbReference type="PANTHER" id="PTHR18359">
    <property type="entry name" value="WD-REPEAT PROTEIN-RELATED"/>
    <property type="match status" value="1"/>
</dbReference>
<reference evidence="10" key="1">
    <citation type="submission" date="2025-08" db="UniProtKB">
        <authorList>
            <consortium name="RefSeq"/>
        </authorList>
    </citation>
    <scope>IDENTIFICATION</scope>
</reference>
<evidence type="ECO:0000256" key="7">
    <source>
        <dbReference type="SAM" id="MobiDB-lite"/>
    </source>
</evidence>
<keyword evidence="8" id="KW-0472">Membrane</keyword>
<keyword evidence="8" id="KW-0812">Transmembrane</keyword>
<dbReference type="CTD" id="36831"/>
<evidence type="ECO:0000313" key="9">
    <source>
        <dbReference type="Proteomes" id="UP000694867"/>
    </source>
</evidence>
<feature type="region of interest" description="Disordered" evidence="7">
    <location>
        <begin position="689"/>
        <end position="757"/>
    </location>
</feature>
<dbReference type="AlphaFoldDB" id="A0AAJ6VWJ4"/>
<keyword evidence="8" id="KW-1133">Transmembrane helix</keyword>
<keyword evidence="9" id="KW-1185">Reference proteome</keyword>
<dbReference type="GO" id="GO:0032040">
    <property type="term" value="C:small-subunit processome"/>
    <property type="evidence" value="ECO:0007669"/>
    <property type="project" value="TreeGrafter"/>
</dbReference>
<keyword evidence="3" id="KW-0853">WD repeat</keyword>
<dbReference type="GO" id="GO:0006364">
    <property type="term" value="P:rRNA processing"/>
    <property type="evidence" value="ECO:0007669"/>
    <property type="project" value="UniProtKB-KW"/>
</dbReference>
<dbReference type="GeneID" id="100900194"/>
<comment type="similarity">
    <text evidence="6">Belongs to the WD repeat UTP18 family.</text>
</comment>
<feature type="transmembrane region" description="Helical" evidence="8">
    <location>
        <begin position="378"/>
        <end position="399"/>
    </location>
</feature>
<dbReference type="InterPro" id="IPR001680">
    <property type="entry name" value="WD40_rpt"/>
</dbReference>